<gene>
    <name evidence="1" type="ORF">THARTR1_07475</name>
</gene>
<evidence type="ECO:0000313" key="2">
    <source>
        <dbReference type="Proteomes" id="UP000236290"/>
    </source>
</evidence>
<protein>
    <recommendedName>
        <fullName evidence="3">Aminoglycoside phosphotransferase domain-containing protein</fullName>
    </recommendedName>
</protein>
<dbReference type="EMBL" id="MTYI01000111">
    <property type="protein sequence ID" value="PNP52266.1"/>
    <property type="molecule type" value="Genomic_DNA"/>
</dbReference>
<dbReference type="Proteomes" id="UP000236290">
    <property type="component" value="Unassembled WGS sequence"/>
</dbReference>
<comment type="caution">
    <text evidence="1">The sequence shown here is derived from an EMBL/GenBank/DDBJ whole genome shotgun (WGS) entry which is preliminary data.</text>
</comment>
<name>A0A2K0U3B4_TRIHA</name>
<dbReference type="OrthoDB" id="5598852at2759"/>
<evidence type="ECO:0000313" key="1">
    <source>
        <dbReference type="EMBL" id="PNP52266.1"/>
    </source>
</evidence>
<reference evidence="1 2" key="1">
    <citation type="submission" date="2017-02" db="EMBL/GenBank/DDBJ databases">
        <title>Genomes of Trichoderma spp. with biocontrol activity.</title>
        <authorList>
            <person name="Gardiner D."/>
            <person name="Kazan K."/>
            <person name="Vos C."/>
            <person name="Harvey P."/>
        </authorList>
    </citation>
    <scope>NUCLEOTIDE SEQUENCE [LARGE SCALE GENOMIC DNA]</scope>
    <source>
        <strain evidence="1 2">Tr1</strain>
    </source>
</reference>
<sequence>MDMETVIRNLSQMQIQAFFERNAPVTQAQCNTEAERITGEPVHPTVVQGGCSYTFRRSDSALDLGFLQDIEQAYSGFVPHHESVGKVGEVHVYRMNNVGGVAMYLARDQLHANDCLLLKKTLKDYARFFSSAWWNTPQTMKNTDCGKLLQTYDAQLAVLESGLPSRFRQTLNKIRSRLPELFGGDWPMVPNHINLRENNIHVDTTSGSLVGICDWKDTEVSPFGMSLGGFEAMLGIRRVSVGWIYLPNHQALRDVFWAAFKELIQGYDDRVEVARVAGLFLNNGFQDDEHGNTVPAREGTDDLIFLDAVILGNLSQQ</sequence>
<accession>A0A2K0U3B4</accession>
<organism evidence="1 2">
    <name type="scientific">Trichoderma harzianum</name>
    <name type="common">Hypocrea lixii</name>
    <dbReference type="NCBI Taxonomy" id="5544"/>
    <lineage>
        <taxon>Eukaryota</taxon>
        <taxon>Fungi</taxon>
        <taxon>Dikarya</taxon>
        <taxon>Ascomycota</taxon>
        <taxon>Pezizomycotina</taxon>
        <taxon>Sordariomycetes</taxon>
        <taxon>Hypocreomycetidae</taxon>
        <taxon>Hypocreales</taxon>
        <taxon>Hypocreaceae</taxon>
        <taxon>Trichoderma</taxon>
    </lineage>
</organism>
<dbReference type="SUPFAM" id="SSF56112">
    <property type="entry name" value="Protein kinase-like (PK-like)"/>
    <property type="match status" value="1"/>
</dbReference>
<evidence type="ECO:0008006" key="3">
    <source>
        <dbReference type="Google" id="ProtNLM"/>
    </source>
</evidence>
<dbReference type="AlphaFoldDB" id="A0A2K0U3B4"/>
<proteinExistence type="predicted"/>
<dbReference type="InterPro" id="IPR011009">
    <property type="entry name" value="Kinase-like_dom_sf"/>
</dbReference>